<feature type="transmembrane region" description="Helical" evidence="20">
    <location>
        <begin position="280"/>
        <end position="303"/>
    </location>
</feature>
<comment type="catalytic activity">
    <reaction evidence="14">
        <text>an L-alpha-amino acid(in) + L-kynurenine(out) = an L-alpha-amino acid(out) + L-kynurenine(in)</text>
        <dbReference type="Rhea" id="RHEA:71191"/>
        <dbReference type="ChEBI" id="CHEBI:57959"/>
        <dbReference type="ChEBI" id="CHEBI:59869"/>
    </reaction>
</comment>
<comment type="similarity">
    <text evidence="2">Belongs to the amino acid-polyamine-organocation (APC) superfamily. L-type amino acid transporter (LAT) (TC 2.A.3.8) family.</text>
</comment>
<dbReference type="PANTHER" id="PTHR11785">
    <property type="entry name" value="AMINO ACID TRANSPORTER"/>
    <property type="match status" value="1"/>
</dbReference>
<comment type="catalytic activity">
    <reaction evidence="13">
        <text>N-acetyl-L-cysteine(out) + L-glutamate(in) = N-acetyl-L-cysteine(in) + L-glutamate(out)</text>
        <dbReference type="Rhea" id="RHEA:74567"/>
        <dbReference type="ChEBI" id="CHEBI:29985"/>
        <dbReference type="ChEBI" id="CHEBI:78236"/>
    </reaction>
</comment>
<comment type="caution">
    <text evidence="21">The sequence shown here is derived from an EMBL/GenBank/DDBJ whole genome shotgun (WGS) entry which is preliminary data.</text>
</comment>
<dbReference type="InterPro" id="IPR050598">
    <property type="entry name" value="AminoAcid_Transporter"/>
</dbReference>
<feature type="transmembrane region" description="Helical" evidence="20">
    <location>
        <begin position="462"/>
        <end position="480"/>
    </location>
</feature>
<feature type="transmembrane region" description="Helical" evidence="20">
    <location>
        <begin position="249"/>
        <end position="268"/>
    </location>
</feature>
<keyword evidence="8 20" id="KW-1133">Transmembrane helix</keyword>
<evidence type="ECO:0000256" key="13">
    <source>
        <dbReference type="ARBA" id="ARBA00051652"/>
    </source>
</evidence>
<evidence type="ECO:0000256" key="8">
    <source>
        <dbReference type="ARBA" id="ARBA00022989"/>
    </source>
</evidence>
<keyword evidence="11" id="KW-0966">Cell projection</keyword>
<evidence type="ECO:0000256" key="12">
    <source>
        <dbReference type="ARBA" id="ARBA00050407"/>
    </source>
</evidence>
<dbReference type="GO" id="GO:0015813">
    <property type="term" value="P:L-glutamate transmembrane transport"/>
    <property type="evidence" value="ECO:0007669"/>
    <property type="project" value="UniProtKB-ARBA"/>
</dbReference>
<feature type="transmembrane region" description="Helical" evidence="20">
    <location>
        <begin position="175"/>
        <end position="196"/>
    </location>
</feature>
<comment type="subunit">
    <text evidence="15">Disulfide-linked heterodimer with the amino acid transport protein SLC3A2/4F2hc; this interaction mediates cell membrane localization.</text>
</comment>
<dbReference type="GO" id="GO:0015179">
    <property type="term" value="F:L-amino acid transmembrane transporter activity"/>
    <property type="evidence" value="ECO:0007669"/>
    <property type="project" value="TreeGrafter"/>
</dbReference>
<evidence type="ECO:0000313" key="22">
    <source>
        <dbReference type="Proteomes" id="UP001142489"/>
    </source>
</evidence>
<dbReference type="EMBL" id="JAPFRF010000006">
    <property type="protein sequence ID" value="KAJ7329099.1"/>
    <property type="molecule type" value="Genomic_DNA"/>
</dbReference>
<evidence type="ECO:0000256" key="4">
    <source>
        <dbReference type="ARBA" id="ARBA00022475"/>
    </source>
</evidence>
<keyword evidence="4" id="KW-1003">Cell membrane</keyword>
<dbReference type="AlphaFoldDB" id="A0A9Q0XVL2"/>
<comment type="catalytic activity">
    <reaction evidence="12">
        <text>L-cystine(out) + L-glutamate(in) = L-cystine(in) + L-glutamate(out)</text>
        <dbReference type="Rhea" id="RHEA:70995"/>
        <dbReference type="ChEBI" id="CHEBI:29985"/>
        <dbReference type="ChEBI" id="CHEBI:35491"/>
    </reaction>
</comment>
<evidence type="ECO:0000256" key="5">
    <source>
        <dbReference type="ARBA" id="ARBA00022553"/>
    </source>
</evidence>
<feature type="transmembrane region" description="Helical" evidence="20">
    <location>
        <begin position="208"/>
        <end position="229"/>
    </location>
</feature>
<sequence>MVTCGKRKPPSEGEEAVFLRKKITLIRTIALAVGTMVGSGIFISPKAVLENSGTVGISLLVWFACGILSLFGALSYADLGTTITKSGGHYIYLLETLGPLPAFLRLWAEFVMIRQRSGYIHSPQIMVYEEKNPARESGREGIHNLHAPCQYGRCVLGIWTVSHRTFFSPCHVPALAVKLITTTGITLVIALNCWSVSWSANIQTFLTALKLITVGLIIIPGMMALGDGHFENFQNSFDTSLLTLDKLPLAFYSGMFAYGGWFYINFVTEEIVNPRRNIPLAVFVSLTVVTICYILMNVSYYAVLTPEEILSSEAVAVSFADKAFKSISSVLPFLVALSCFGALNGGIFASSRMLFAAAREGHWPTLFSMIHLERHTPLPALILMLPLIYLMVSIGDLYGLLNFYSFSRWFFIGLATLGLMIHRYRHPEIPRPFKVPIFIPLVFTIASFFIVGTSLYSDPVNTSIGCAITLSGLPVYYLVVQKSRIPSCCTSKFNSMAVKLQILMKVAHQEVQTY</sequence>
<dbReference type="Proteomes" id="UP001142489">
    <property type="component" value="Unassembled WGS sequence"/>
</dbReference>
<dbReference type="Pfam" id="PF13520">
    <property type="entry name" value="AA_permease_2"/>
    <property type="match status" value="2"/>
</dbReference>
<keyword evidence="10" id="KW-1015">Disulfide bond</keyword>
<dbReference type="GO" id="GO:0043067">
    <property type="term" value="P:regulation of programmed cell death"/>
    <property type="evidence" value="ECO:0007669"/>
    <property type="project" value="UniProtKB-ARBA"/>
</dbReference>
<keyword evidence="6 20" id="KW-0812">Transmembrane</keyword>
<feature type="transmembrane region" description="Helical" evidence="20">
    <location>
        <begin position="323"/>
        <end position="343"/>
    </location>
</feature>
<evidence type="ECO:0000256" key="18">
    <source>
        <dbReference type="ARBA" id="ARBA00079117"/>
    </source>
</evidence>
<accession>A0A9Q0XVL2</accession>
<feature type="transmembrane region" description="Helical" evidence="20">
    <location>
        <begin position="25"/>
        <end position="43"/>
    </location>
</feature>
<dbReference type="GO" id="GO:0031528">
    <property type="term" value="C:microvillus membrane"/>
    <property type="evidence" value="ECO:0007669"/>
    <property type="project" value="UniProtKB-SubCell"/>
</dbReference>
<keyword evidence="22" id="KW-1185">Reference proteome</keyword>
<evidence type="ECO:0000256" key="10">
    <source>
        <dbReference type="ARBA" id="ARBA00023157"/>
    </source>
</evidence>
<keyword evidence="5" id="KW-0597">Phosphoprotein</keyword>
<evidence type="ECO:0000256" key="19">
    <source>
        <dbReference type="ARBA" id="ARBA00080978"/>
    </source>
</evidence>
<evidence type="ECO:0000256" key="7">
    <source>
        <dbReference type="ARBA" id="ARBA00022970"/>
    </source>
</evidence>
<evidence type="ECO:0000256" key="1">
    <source>
        <dbReference type="ARBA" id="ARBA00004475"/>
    </source>
</evidence>
<feature type="transmembrane region" description="Helical" evidence="20">
    <location>
        <begin position="89"/>
        <end position="108"/>
    </location>
</feature>
<evidence type="ECO:0000256" key="2">
    <source>
        <dbReference type="ARBA" id="ARBA00007040"/>
    </source>
</evidence>
<dbReference type="InterPro" id="IPR002293">
    <property type="entry name" value="AA/rel_permease1"/>
</dbReference>
<evidence type="ECO:0000313" key="21">
    <source>
        <dbReference type="EMBL" id="KAJ7329099.1"/>
    </source>
</evidence>
<feature type="transmembrane region" description="Helical" evidence="20">
    <location>
        <begin position="378"/>
        <end position="400"/>
    </location>
</feature>
<evidence type="ECO:0000256" key="16">
    <source>
        <dbReference type="ARBA" id="ARBA00071314"/>
    </source>
</evidence>
<keyword evidence="7" id="KW-0029">Amino-acid transport</keyword>
<dbReference type="PANTHER" id="PTHR11785:SF246">
    <property type="entry name" value="CYSTINE_GLUTAMATE TRANSPORTER"/>
    <property type="match status" value="1"/>
</dbReference>
<keyword evidence="9 20" id="KW-0472">Membrane</keyword>
<dbReference type="OrthoDB" id="10062876at2759"/>
<reference evidence="21" key="1">
    <citation type="journal article" date="2023" name="DNA Res.">
        <title>Chromosome-level genome assembly of Phrynocephalus forsythii using third-generation DNA sequencing and Hi-C analysis.</title>
        <authorList>
            <person name="Qi Y."/>
            <person name="Zhao W."/>
            <person name="Zhao Y."/>
            <person name="Niu C."/>
            <person name="Cao S."/>
            <person name="Zhang Y."/>
        </authorList>
    </citation>
    <scope>NUCLEOTIDE SEQUENCE</scope>
    <source>
        <tissue evidence="21">Muscle</tissue>
    </source>
</reference>
<evidence type="ECO:0000256" key="15">
    <source>
        <dbReference type="ARBA" id="ARBA00065438"/>
    </source>
</evidence>
<gene>
    <name evidence="21" type="ORF">JRQ81_015273</name>
</gene>
<proteinExistence type="inferred from homology"/>
<feature type="transmembrane region" description="Helical" evidence="20">
    <location>
        <begin position="436"/>
        <end position="456"/>
    </location>
</feature>
<protein>
    <recommendedName>
        <fullName evidence="16">Cystine/glutamate transporter</fullName>
    </recommendedName>
    <alternativeName>
        <fullName evidence="18">Amino acid transport system xc-</fullName>
    </alternativeName>
    <alternativeName>
        <fullName evidence="19">Solute carrier family 7 member 11</fullName>
    </alternativeName>
    <alternativeName>
        <fullName evidence="17">xCT</fullName>
    </alternativeName>
</protein>
<evidence type="ECO:0000256" key="20">
    <source>
        <dbReference type="SAM" id="Phobius"/>
    </source>
</evidence>
<evidence type="ECO:0000256" key="14">
    <source>
        <dbReference type="ARBA" id="ARBA00051885"/>
    </source>
</evidence>
<dbReference type="FunFam" id="1.20.1740.10:FF:000027">
    <property type="entry name" value="cystine/glutamate transporter isoform X1"/>
    <property type="match status" value="1"/>
</dbReference>
<organism evidence="21 22">
    <name type="scientific">Phrynocephalus forsythii</name>
    <dbReference type="NCBI Taxonomy" id="171643"/>
    <lineage>
        <taxon>Eukaryota</taxon>
        <taxon>Metazoa</taxon>
        <taxon>Chordata</taxon>
        <taxon>Craniata</taxon>
        <taxon>Vertebrata</taxon>
        <taxon>Euteleostomi</taxon>
        <taxon>Lepidosauria</taxon>
        <taxon>Squamata</taxon>
        <taxon>Bifurcata</taxon>
        <taxon>Unidentata</taxon>
        <taxon>Episquamata</taxon>
        <taxon>Toxicofera</taxon>
        <taxon>Iguania</taxon>
        <taxon>Acrodonta</taxon>
        <taxon>Agamidae</taxon>
        <taxon>Agaminae</taxon>
        <taxon>Phrynocephalus</taxon>
    </lineage>
</organism>
<name>A0A9Q0XVL2_9SAUR</name>
<feature type="transmembrane region" description="Helical" evidence="20">
    <location>
        <begin position="55"/>
        <end position="77"/>
    </location>
</feature>
<evidence type="ECO:0000256" key="9">
    <source>
        <dbReference type="ARBA" id="ARBA00023136"/>
    </source>
</evidence>
<evidence type="ECO:0000256" key="17">
    <source>
        <dbReference type="ARBA" id="ARBA00078584"/>
    </source>
</evidence>
<dbReference type="Gene3D" id="1.20.1740.10">
    <property type="entry name" value="Amino acid/polyamine transporter I"/>
    <property type="match status" value="1"/>
</dbReference>
<dbReference type="PIRSF" id="PIRSF006060">
    <property type="entry name" value="AA_transporter"/>
    <property type="match status" value="1"/>
</dbReference>
<comment type="subcellular location">
    <subcellularLocation>
        <location evidence="1">Cell projection</location>
        <location evidence="1">Microvillus membrane</location>
        <topology evidence="1">Multi-pass membrane protein</topology>
    </subcellularLocation>
</comment>
<dbReference type="GO" id="GO:0015811">
    <property type="term" value="P:L-cystine transport"/>
    <property type="evidence" value="ECO:0007669"/>
    <property type="project" value="UniProtKB-ARBA"/>
</dbReference>
<feature type="transmembrane region" description="Helical" evidence="20">
    <location>
        <begin position="406"/>
        <end position="424"/>
    </location>
</feature>
<evidence type="ECO:0000256" key="11">
    <source>
        <dbReference type="ARBA" id="ARBA00023273"/>
    </source>
</evidence>
<evidence type="ECO:0000256" key="6">
    <source>
        <dbReference type="ARBA" id="ARBA00022692"/>
    </source>
</evidence>
<keyword evidence="3" id="KW-0813">Transport</keyword>
<evidence type="ECO:0000256" key="3">
    <source>
        <dbReference type="ARBA" id="ARBA00022448"/>
    </source>
</evidence>